<reference evidence="1" key="1">
    <citation type="submission" date="2021-06" db="EMBL/GenBank/DDBJ databases">
        <authorList>
            <person name="Kallberg Y."/>
            <person name="Tangrot J."/>
            <person name="Rosling A."/>
        </authorList>
    </citation>
    <scope>NUCLEOTIDE SEQUENCE</scope>
    <source>
        <strain evidence="1">MA461A</strain>
    </source>
</reference>
<comment type="caution">
    <text evidence="1">The sequence shown here is derived from an EMBL/GenBank/DDBJ whole genome shotgun (WGS) entry which is preliminary data.</text>
</comment>
<dbReference type="EMBL" id="CAJVQC010002707">
    <property type="protein sequence ID" value="CAG8516270.1"/>
    <property type="molecule type" value="Genomic_DNA"/>
</dbReference>
<name>A0ACA9L8C8_9GLOM</name>
<organism evidence="1 2">
    <name type="scientific">Racocetra persica</name>
    <dbReference type="NCBI Taxonomy" id="160502"/>
    <lineage>
        <taxon>Eukaryota</taxon>
        <taxon>Fungi</taxon>
        <taxon>Fungi incertae sedis</taxon>
        <taxon>Mucoromycota</taxon>
        <taxon>Glomeromycotina</taxon>
        <taxon>Glomeromycetes</taxon>
        <taxon>Diversisporales</taxon>
        <taxon>Gigasporaceae</taxon>
        <taxon>Racocetra</taxon>
    </lineage>
</organism>
<protein>
    <submittedName>
        <fullName evidence="1">16880_t:CDS:1</fullName>
    </submittedName>
</protein>
<evidence type="ECO:0000313" key="2">
    <source>
        <dbReference type="Proteomes" id="UP000789920"/>
    </source>
</evidence>
<sequence length="70" mass="7969">MLIFPILCALYASSVWILITCSERTGQSRIIDDDDDGIDFEENRVLFDEEEEFIKAELDTFNSNSNSDSA</sequence>
<dbReference type="Proteomes" id="UP000789920">
    <property type="component" value="Unassembled WGS sequence"/>
</dbReference>
<gene>
    <name evidence="1" type="ORF">RPERSI_LOCUS2492</name>
</gene>
<proteinExistence type="predicted"/>
<accession>A0ACA9L8C8</accession>
<evidence type="ECO:0000313" key="1">
    <source>
        <dbReference type="EMBL" id="CAG8516270.1"/>
    </source>
</evidence>
<keyword evidence="2" id="KW-1185">Reference proteome</keyword>